<keyword evidence="8 10" id="KW-0472">Membrane</keyword>
<dbReference type="GO" id="GO:0005886">
    <property type="term" value="C:plasma membrane"/>
    <property type="evidence" value="ECO:0007669"/>
    <property type="project" value="UniProtKB-SubCell"/>
</dbReference>
<dbReference type="GO" id="GO:0015808">
    <property type="term" value="P:L-alanine transport"/>
    <property type="evidence" value="ECO:0007669"/>
    <property type="project" value="TreeGrafter"/>
</dbReference>
<dbReference type="GO" id="GO:0015190">
    <property type="term" value="F:L-leucine transmembrane transporter activity"/>
    <property type="evidence" value="ECO:0007669"/>
    <property type="project" value="TreeGrafter"/>
</dbReference>
<keyword evidence="7 10" id="KW-1133">Transmembrane helix</keyword>
<keyword evidence="3" id="KW-1003">Cell membrane</keyword>
<dbReference type="GO" id="GO:0015192">
    <property type="term" value="F:L-phenylalanine transmembrane transporter activity"/>
    <property type="evidence" value="ECO:0007669"/>
    <property type="project" value="TreeGrafter"/>
</dbReference>
<dbReference type="InterPro" id="IPR001851">
    <property type="entry name" value="ABC_transp_permease"/>
</dbReference>
<evidence type="ECO:0000256" key="5">
    <source>
        <dbReference type="ARBA" id="ARBA00022692"/>
    </source>
</evidence>
<dbReference type="GO" id="GO:0042941">
    <property type="term" value="P:D-alanine transmembrane transport"/>
    <property type="evidence" value="ECO:0007669"/>
    <property type="project" value="TreeGrafter"/>
</dbReference>
<dbReference type="AlphaFoldDB" id="A0A1W1XU49"/>
<feature type="transmembrane region" description="Helical" evidence="10">
    <location>
        <begin position="197"/>
        <end position="220"/>
    </location>
</feature>
<evidence type="ECO:0000256" key="6">
    <source>
        <dbReference type="ARBA" id="ARBA00022970"/>
    </source>
</evidence>
<gene>
    <name evidence="11" type="ORF">SAMN02746041_02947</name>
</gene>
<feature type="transmembrane region" description="Helical" evidence="10">
    <location>
        <begin position="42"/>
        <end position="60"/>
    </location>
</feature>
<evidence type="ECO:0000256" key="2">
    <source>
        <dbReference type="ARBA" id="ARBA00022448"/>
    </source>
</evidence>
<comment type="subcellular location">
    <subcellularLocation>
        <location evidence="1">Cell membrane</location>
        <topology evidence="1">Multi-pass membrane protein</topology>
    </subcellularLocation>
</comment>
<dbReference type="STRING" id="1121390.SAMN02746041_02947"/>
<feature type="transmembrane region" description="Helical" evidence="10">
    <location>
        <begin position="12"/>
        <end position="35"/>
    </location>
</feature>
<dbReference type="OrthoDB" id="9807115at2"/>
<feature type="transmembrane region" description="Helical" evidence="10">
    <location>
        <begin position="275"/>
        <end position="294"/>
    </location>
</feature>
<dbReference type="GO" id="GO:0015188">
    <property type="term" value="F:L-isoleucine transmembrane transporter activity"/>
    <property type="evidence" value="ECO:0007669"/>
    <property type="project" value="TreeGrafter"/>
</dbReference>
<dbReference type="PANTHER" id="PTHR11795">
    <property type="entry name" value="BRANCHED-CHAIN AMINO ACID TRANSPORT SYSTEM PERMEASE PROTEIN LIVH"/>
    <property type="match status" value="1"/>
</dbReference>
<evidence type="ECO:0000256" key="3">
    <source>
        <dbReference type="ARBA" id="ARBA00022475"/>
    </source>
</evidence>
<keyword evidence="4" id="KW-0997">Cell inner membrane</keyword>
<dbReference type="EMBL" id="FWXF01000021">
    <property type="protein sequence ID" value="SMC27384.1"/>
    <property type="molecule type" value="Genomic_DNA"/>
</dbReference>
<evidence type="ECO:0000256" key="4">
    <source>
        <dbReference type="ARBA" id="ARBA00022519"/>
    </source>
</evidence>
<protein>
    <submittedName>
        <fullName evidence="11">Amino acid/amide ABC transporter membrane protein 1, HAAT family</fullName>
    </submittedName>
</protein>
<name>A0A1W1XU49_9BACT</name>
<keyword evidence="5 10" id="KW-0812">Transmembrane</keyword>
<dbReference type="GO" id="GO:1903806">
    <property type="term" value="P:L-isoleucine import across plasma membrane"/>
    <property type="evidence" value="ECO:0007669"/>
    <property type="project" value="TreeGrafter"/>
</dbReference>
<accession>A0A1W1XU49</accession>
<proteinExistence type="inferred from homology"/>
<dbReference type="InterPro" id="IPR052157">
    <property type="entry name" value="BCAA_transport_permease"/>
</dbReference>
<dbReference type="Pfam" id="PF02653">
    <property type="entry name" value="BPD_transp_2"/>
    <property type="match status" value="1"/>
</dbReference>
<evidence type="ECO:0000256" key="9">
    <source>
        <dbReference type="ARBA" id="ARBA00037998"/>
    </source>
</evidence>
<comment type="similarity">
    <text evidence="9">Belongs to the binding-protein-dependent transport system permease family. LivHM subfamily.</text>
</comment>
<dbReference type="RefSeq" id="WP_084058848.1">
    <property type="nucleotide sequence ID" value="NZ_FWXF01000021.1"/>
</dbReference>
<dbReference type="CDD" id="cd06582">
    <property type="entry name" value="TM_PBP1_LivH_like"/>
    <property type="match status" value="1"/>
</dbReference>
<evidence type="ECO:0000313" key="12">
    <source>
        <dbReference type="Proteomes" id="UP000192783"/>
    </source>
</evidence>
<reference evidence="11 12" key="1">
    <citation type="submission" date="2017-04" db="EMBL/GenBank/DDBJ databases">
        <authorList>
            <person name="Afonso C.L."/>
            <person name="Miller P.J."/>
            <person name="Scott M.A."/>
            <person name="Spackman E."/>
            <person name="Goraichik I."/>
            <person name="Dimitrov K.M."/>
            <person name="Suarez D.L."/>
            <person name="Swayne D.E."/>
        </authorList>
    </citation>
    <scope>NUCLEOTIDE SEQUENCE [LARGE SCALE GENOMIC DNA]</scope>
    <source>
        <strain evidence="11 12">DSM 13146</strain>
    </source>
</reference>
<sequence length="301" mass="31792">MEEFFQQLTNGLAVGGIYALIALGYTMVYGVLKLINFAHGDLFTIGSYLGLTLLTSLSLADRLGPAAGVLVLAVMVMGLVAVVGALLERVAYRPLRQSPRLSAVVSALGASIFFSNALMLIYGARFQVYPQGILPKVAVNIFGLDVPLVRILILAASVLMMLALYFFIQKTRIGTAIRAAAIDQDAARLMGIDVDRVILFVFLIGPALGGVAGLMVGLHYGQINFTMGWIYGLKAFTAAILGGIGNIPGAMVGGILLGVVEALGAAYLSMAWKDAIAFGVLIFILIVRPTGLLGERVAEKV</sequence>
<dbReference type="Proteomes" id="UP000192783">
    <property type="component" value="Unassembled WGS sequence"/>
</dbReference>
<keyword evidence="12" id="KW-1185">Reference proteome</keyword>
<evidence type="ECO:0000256" key="10">
    <source>
        <dbReference type="SAM" id="Phobius"/>
    </source>
</evidence>
<feature type="transmembrane region" description="Helical" evidence="10">
    <location>
        <begin position="107"/>
        <end position="128"/>
    </location>
</feature>
<evidence type="ECO:0000256" key="1">
    <source>
        <dbReference type="ARBA" id="ARBA00004651"/>
    </source>
</evidence>
<dbReference type="GO" id="GO:0005304">
    <property type="term" value="F:L-valine transmembrane transporter activity"/>
    <property type="evidence" value="ECO:0007669"/>
    <property type="project" value="TreeGrafter"/>
</dbReference>
<feature type="transmembrane region" description="Helical" evidence="10">
    <location>
        <begin position="66"/>
        <end position="87"/>
    </location>
</feature>
<keyword evidence="6" id="KW-0029">Amino-acid transport</keyword>
<evidence type="ECO:0000313" key="11">
    <source>
        <dbReference type="EMBL" id="SMC27384.1"/>
    </source>
</evidence>
<keyword evidence="2" id="KW-0813">Transport</keyword>
<dbReference type="PANTHER" id="PTHR11795:SF371">
    <property type="entry name" value="HIGH-AFFINITY BRANCHED-CHAIN AMINO ACID TRANSPORT SYSTEM PERMEASE PROTEIN LIVH"/>
    <property type="match status" value="1"/>
</dbReference>
<evidence type="ECO:0000256" key="8">
    <source>
        <dbReference type="ARBA" id="ARBA00023136"/>
    </source>
</evidence>
<organism evidence="11 12">
    <name type="scientific">Desulfacinum hydrothermale DSM 13146</name>
    <dbReference type="NCBI Taxonomy" id="1121390"/>
    <lineage>
        <taxon>Bacteria</taxon>
        <taxon>Pseudomonadati</taxon>
        <taxon>Thermodesulfobacteriota</taxon>
        <taxon>Syntrophobacteria</taxon>
        <taxon>Syntrophobacterales</taxon>
        <taxon>Syntrophobacteraceae</taxon>
        <taxon>Desulfacinum</taxon>
    </lineage>
</organism>
<feature type="transmembrane region" description="Helical" evidence="10">
    <location>
        <begin position="148"/>
        <end position="168"/>
    </location>
</feature>
<evidence type="ECO:0000256" key="7">
    <source>
        <dbReference type="ARBA" id="ARBA00022989"/>
    </source>
</evidence>